<feature type="signal peptide" evidence="1">
    <location>
        <begin position="1"/>
        <end position="23"/>
    </location>
</feature>
<dbReference type="OrthoDB" id="314848at2"/>
<dbReference type="Proteomes" id="UP000309215">
    <property type="component" value="Unassembled WGS sequence"/>
</dbReference>
<accession>A0A4U1JF16</accession>
<gene>
    <name evidence="2" type="ORF">E8A74_11570</name>
</gene>
<protein>
    <recommendedName>
        <fullName evidence="4">Porin</fullName>
    </recommendedName>
</protein>
<keyword evidence="3" id="KW-1185">Reference proteome</keyword>
<evidence type="ECO:0000313" key="3">
    <source>
        <dbReference type="Proteomes" id="UP000309215"/>
    </source>
</evidence>
<proteinExistence type="predicted"/>
<reference evidence="2 3" key="1">
    <citation type="submission" date="2019-04" db="EMBL/GenBank/DDBJ databases">
        <authorList>
            <person name="Li Y."/>
            <person name="Wang J."/>
        </authorList>
    </citation>
    <scope>NUCLEOTIDE SEQUENCE [LARGE SCALE GENOMIC DNA]</scope>
    <source>
        <strain evidence="2 3">DSM 14668</strain>
    </source>
</reference>
<keyword evidence="1" id="KW-0732">Signal</keyword>
<name>A0A4U1JF16_9BACT</name>
<dbReference type="AlphaFoldDB" id="A0A4U1JF16"/>
<dbReference type="EMBL" id="SSMQ01000009">
    <property type="protein sequence ID" value="TKD09790.1"/>
    <property type="molecule type" value="Genomic_DNA"/>
</dbReference>
<organism evidence="2 3">
    <name type="scientific">Polyangium fumosum</name>
    <dbReference type="NCBI Taxonomy" id="889272"/>
    <lineage>
        <taxon>Bacteria</taxon>
        <taxon>Pseudomonadati</taxon>
        <taxon>Myxococcota</taxon>
        <taxon>Polyangia</taxon>
        <taxon>Polyangiales</taxon>
        <taxon>Polyangiaceae</taxon>
        <taxon>Polyangium</taxon>
    </lineage>
</organism>
<comment type="caution">
    <text evidence="2">The sequence shown here is derived from an EMBL/GenBank/DDBJ whole genome shotgun (WGS) entry which is preliminary data.</text>
</comment>
<dbReference type="InterPro" id="IPR023614">
    <property type="entry name" value="Porin_dom_sf"/>
</dbReference>
<sequence>MKRCLTATVAMVALATTASVARAEYDPSIDKGVKIELSKDGKQYFRILTWHQIWMRYNEHNPGSLVRGAPQDASVDIGIRRSRLLLHGQLSKDLTILAHFGINNQSTVGGGFGAGDTPKKPQLFLHDLWGEYRIAGDALALGVGLHYWNGVSRLASASTINSMTIDSPIHNWPTIDKSDQFARQLGVYVKGILWNRLEYRAAVNHPFAVAGEPKEGTADYDPTSNMPAVQGYFKYDFLEPESNSLPYYVGTYLGKKKVLNLGAGVYWHPDSMAYLDGGDKRKVDTRMFGVDTFLDLPTGWKGTAVTAYAGLVLSDFGPNYVRNIGILTPSTALAEGAPGSFNGPGNAVPTVGTGMQIYGHAGFLFPDMGRAGQLQPYVAVRRGQFEGLDDAVLVPDVGLNWFIVGHHGKLTLNYRSRPVFSARPEGKPIETDRKNEVTMQAQVFF</sequence>
<dbReference type="Gene3D" id="2.40.160.10">
    <property type="entry name" value="Porin"/>
    <property type="match status" value="1"/>
</dbReference>
<dbReference type="RefSeq" id="WP_136929013.1">
    <property type="nucleotide sequence ID" value="NZ_SSMQ01000009.1"/>
</dbReference>
<feature type="chain" id="PRO_5020501832" description="Porin" evidence="1">
    <location>
        <begin position="24"/>
        <end position="445"/>
    </location>
</feature>
<evidence type="ECO:0000313" key="2">
    <source>
        <dbReference type="EMBL" id="TKD09790.1"/>
    </source>
</evidence>
<evidence type="ECO:0000256" key="1">
    <source>
        <dbReference type="SAM" id="SignalP"/>
    </source>
</evidence>
<evidence type="ECO:0008006" key="4">
    <source>
        <dbReference type="Google" id="ProtNLM"/>
    </source>
</evidence>